<keyword evidence="3" id="KW-1185">Reference proteome</keyword>
<evidence type="ECO:0000256" key="1">
    <source>
        <dbReference type="PROSITE-ProRule" id="PRU10141"/>
    </source>
</evidence>
<accession>A0A9D5M019</accession>
<dbReference type="InterPro" id="IPR011009">
    <property type="entry name" value="Kinase-like_dom_sf"/>
</dbReference>
<dbReference type="GO" id="GO:0005524">
    <property type="term" value="F:ATP binding"/>
    <property type="evidence" value="ECO:0007669"/>
    <property type="project" value="UniProtKB-UniRule"/>
</dbReference>
<protein>
    <submittedName>
        <fullName evidence="2">Protein kinase</fullName>
    </submittedName>
</protein>
<dbReference type="Proteomes" id="UP000806542">
    <property type="component" value="Unassembled WGS sequence"/>
</dbReference>
<keyword evidence="2" id="KW-0808">Transferase</keyword>
<feature type="binding site" evidence="1">
    <location>
        <position position="74"/>
    </location>
    <ligand>
        <name>ATP</name>
        <dbReference type="ChEBI" id="CHEBI:30616"/>
    </ligand>
</feature>
<organism evidence="2 3">
    <name type="scientific">Ructibacterium gallinarum</name>
    <dbReference type="NCBI Taxonomy" id="2779355"/>
    <lineage>
        <taxon>Bacteria</taxon>
        <taxon>Bacillati</taxon>
        <taxon>Bacillota</taxon>
        <taxon>Clostridia</taxon>
        <taxon>Eubacteriales</taxon>
        <taxon>Oscillospiraceae</taxon>
        <taxon>Ructibacterium</taxon>
    </lineage>
</organism>
<name>A0A9D5M019_9FIRM</name>
<dbReference type="GO" id="GO:0016301">
    <property type="term" value="F:kinase activity"/>
    <property type="evidence" value="ECO:0007669"/>
    <property type="project" value="UniProtKB-KW"/>
</dbReference>
<sequence>MGLCMGCMKEKGEAQVCPYCGLDETELAQSAGAFLPPGTLLHDRYTVGIALGQGGFGITYIGFDNVLNTRVAIKEY</sequence>
<dbReference type="SUPFAM" id="SSF56112">
    <property type="entry name" value="Protein kinase-like (PK-like)"/>
    <property type="match status" value="1"/>
</dbReference>
<reference evidence="2" key="1">
    <citation type="submission" date="2020-10" db="EMBL/GenBank/DDBJ databases">
        <title>ChiBAC.</title>
        <authorList>
            <person name="Zenner C."/>
            <person name="Hitch T.C.A."/>
            <person name="Clavel T."/>
        </authorList>
    </citation>
    <scope>NUCLEOTIDE SEQUENCE</scope>
    <source>
        <strain evidence="2">DSM 107454</strain>
    </source>
</reference>
<proteinExistence type="predicted"/>
<evidence type="ECO:0000313" key="2">
    <source>
        <dbReference type="EMBL" id="MBE5041116.1"/>
    </source>
</evidence>
<dbReference type="InterPro" id="IPR017441">
    <property type="entry name" value="Protein_kinase_ATP_BS"/>
</dbReference>
<comment type="caution">
    <text evidence="2">The sequence shown here is derived from an EMBL/GenBank/DDBJ whole genome shotgun (WGS) entry which is preliminary data.</text>
</comment>
<dbReference type="AlphaFoldDB" id="A0A9D5M019"/>
<gene>
    <name evidence="2" type="ORF">INF28_11685</name>
</gene>
<keyword evidence="1" id="KW-0547">Nucleotide-binding</keyword>
<feature type="non-terminal residue" evidence="2">
    <location>
        <position position="76"/>
    </location>
</feature>
<evidence type="ECO:0000313" key="3">
    <source>
        <dbReference type="Proteomes" id="UP000806542"/>
    </source>
</evidence>
<dbReference type="Gene3D" id="3.30.200.20">
    <property type="entry name" value="Phosphorylase Kinase, domain 1"/>
    <property type="match status" value="1"/>
</dbReference>
<keyword evidence="1" id="KW-0067">ATP-binding</keyword>
<keyword evidence="2" id="KW-0418">Kinase</keyword>
<dbReference type="EMBL" id="JADCKB010000036">
    <property type="protein sequence ID" value="MBE5041116.1"/>
    <property type="molecule type" value="Genomic_DNA"/>
</dbReference>
<dbReference type="PROSITE" id="PS00107">
    <property type="entry name" value="PROTEIN_KINASE_ATP"/>
    <property type="match status" value="1"/>
</dbReference>